<protein>
    <recommendedName>
        <fullName evidence="5">CHY-type domain-containing protein</fullName>
    </recommendedName>
</protein>
<feature type="domain" description="CHY-type" evidence="5">
    <location>
        <begin position="8"/>
        <end position="91"/>
    </location>
</feature>
<proteinExistence type="predicted"/>
<dbReference type="PANTHER" id="PTHR28082">
    <property type="entry name" value="ZINC FINGER PROTEIN"/>
    <property type="match status" value="1"/>
</dbReference>
<accession>A0A165FRY8</accession>
<keyword evidence="3" id="KW-0862">Zinc</keyword>
<dbReference type="PROSITE" id="PS51266">
    <property type="entry name" value="ZF_CHY"/>
    <property type="match status" value="1"/>
</dbReference>
<keyword evidence="2 4" id="KW-0863">Zinc-finger</keyword>
<dbReference type="GO" id="GO:0045041">
    <property type="term" value="P:protein import into mitochondrial intermembrane space"/>
    <property type="evidence" value="ECO:0007669"/>
    <property type="project" value="TreeGrafter"/>
</dbReference>
<dbReference type="PIRSF" id="PIRSF017292">
    <property type="entry name" value="UCP017292_Znf_CHY"/>
    <property type="match status" value="1"/>
</dbReference>
<organism evidence="6 7">
    <name type="scientific">Calocera cornea HHB12733</name>
    <dbReference type="NCBI Taxonomy" id="1353952"/>
    <lineage>
        <taxon>Eukaryota</taxon>
        <taxon>Fungi</taxon>
        <taxon>Dikarya</taxon>
        <taxon>Basidiomycota</taxon>
        <taxon>Agaricomycotina</taxon>
        <taxon>Dacrymycetes</taxon>
        <taxon>Dacrymycetales</taxon>
        <taxon>Dacrymycetaceae</taxon>
        <taxon>Calocera</taxon>
    </lineage>
</organism>
<feature type="non-terminal residue" evidence="6">
    <location>
        <position position="1"/>
    </location>
</feature>
<sequence length="108" mass="12136">KTVVIGVDLDPQTRCKHWHGPFDIIALRFRCCDRFYACHACHVELADHVPIRYRARDDAAVPAVLCGACSHEHTVDEYLGRQGDQCGVCGAAWNPGCRLHIKLYFDPS</sequence>
<keyword evidence="1" id="KW-0479">Metal-binding</keyword>
<dbReference type="AlphaFoldDB" id="A0A165FRY8"/>
<evidence type="ECO:0000259" key="5">
    <source>
        <dbReference type="PROSITE" id="PS51266"/>
    </source>
</evidence>
<keyword evidence="7" id="KW-1185">Reference proteome</keyword>
<dbReference type="InParanoid" id="A0A165FRY8"/>
<name>A0A165FRY8_9BASI</name>
<dbReference type="InterPro" id="IPR016694">
    <property type="entry name" value="UCP017292"/>
</dbReference>
<dbReference type="InterPro" id="IPR008913">
    <property type="entry name" value="Znf_CHY"/>
</dbReference>
<evidence type="ECO:0000256" key="4">
    <source>
        <dbReference type="PROSITE-ProRule" id="PRU00601"/>
    </source>
</evidence>
<dbReference type="GO" id="GO:0005758">
    <property type="term" value="C:mitochondrial intermembrane space"/>
    <property type="evidence" value="ECO:0007669"/>
    <property type="project" value="TreeGrafter"/>
</dbReference>
<evidence type="ECO:0000256" key="2">
    <source>
        <dbReference type="ARBA" id="ARBA00022771"/>
    </source>
</evidence>
<dbReference type="InterPro" id="IPR052604">
    <property type="entry name" value="Mito_Tim_assembly_helper"/>
</dbReference>
<evidence type="ECO:0000256" key="1">
    <source>
        <dbReference type="ARBA" id="ARBA00022723"/>
    </source>
</evidence>
<dbReference type="InterPro" id="IPR037274">
    <property type="entry name" value="Znf_CHY_sf"/>
</dbReference>
<evidence type="ECO:0000256" key="3">
    <source>
        <dbReference type="ARBA" id="ARBA00022833"/>
    </source>
</evidence>
<dbReference type="EMBL" id="KV423968">
    <property type="protein sequence ID" value="KZT57129.1"/>
    <property type="molecule type" value="Genomic_DNA"/>
</dbReference>
<dbReference type="Proteomes" id="UP000076842">
    <property type="component" value="Unassembled WGS sequence"/>
</dbReference>
<dbReference type="SUPFAM" id="SSF161219">
    <property type="entry name" value="CHY zinc finger-like"/>
    <property type="match status" value="1"/>
</dbReference>
<evidence type="ECO:0000313" key="6">
    <source>
        <dbReference type="EMBL" id="KZT57129.1"/>
    </source>
</evidence>
<dbReference type="PANTHER" id="PTHR28082:SF1">
    <property type="entry name" value="HELPER OF TIM PROTEIN 13"/>
    <property type="match status" value="1"/>
</dbReference>
<dbReference type="OrthoDB" id="411372at2759"/>
<evidence type="ECO:0000313" key="7">
    <source>
        <dbReference type="Proteomes" id="UP000076842"/>
    </source>
</evidence>
<dbReference type="GO" id="GO:0008270">
    <property type="term" value="F:zinc ion binding"/>
    <property type="evidence" value="ECO:0007669"/>
    <property type="project" value="UniProtKB-KW"/>
</dbReference>
<gene>
    <name evidence="6" type="ORF">CALCODRAFT_434756</name>
</gene>
<dbReference type="Pfam" id="PF05495">
    <property type="entry name" value="zf-CHY"/>
    <property type="match status" value="1"/>
</dbReference>
<dbReference type="FunCoup" id="A0A165FRY8">
    <property type="interactions" value="24"/>
</dbReference>
<reference evidence="6 7" key="1">
    <citation type="journal article" date="2016" name="Mol. Biol. Evol.">
        <title>Comparative Genomics of Early-Diverging Mushroom-Forming Fungi Provides Insights into the Origins of Lignocellulose Decay Capabilities.</title>
        <authorList>
            <person name="Nagy L.G."/>
            <person name="Riley R."/>
            <person name="Tritt A."/>
            <person name="Adam C."/>
            <person name="Daum C."/>
            <person name="Floudas D."/>
            <person name="Sun H."/>
            <person name="Yadav J.S."/>
            <person name="Pangilinan J."/>
            <person name="Larsson K.H."/>
            <person name="Matsuura K."/>
            <person name="Barry K."/>
            <person name="Labutti K."/>
            <person name="Kuo R."/>
            <person name="Ohm R.A."/>
            <person name="Bhattacharya S.S."/>
            <person name="Shirouzu T."/>
            <person name="Yoshinaga Y."/>
            <person name="Martin F.M."/>
            <person name="Grigoriev I.V."/>
            <person name="Hibbett D.S."/>
        </authorList>
    </citation>
    <scope>NUCLEOTIDE SEQUENCE [LARGE SCALE GENOMIC DNA]</scope>
    <source>
        <strain evidence="6 7">HHB12733</strain>
    </source>
</reference>
<dbReference type="STRING" id="1353952.A0A165FRY8"/>